<evidence type="ECO:0000313" key="2">
    <source>
        <dbReference type="Proteomes" id="UP001066276"/>
    </source>
</evidence>
<protein>
    <submittedName>
        <fullName evidence="1">Uncharacterized protein</fullName>
    </submittedName>
</protein>
<accession>A0AAV7P3X8</accession>
<gene>
    <name evidence="1" type="ORF">NDU88_008543</name>
</gene>
<comment type="caution">
    <text evidence="1">The sequence shown here is derived from an EMBL/GenBank/DDBJ whole genome shotgun (WGS) entry which is preliminary data.</text>
</comment>
<evidence type="ECO:0000313" key="1">
    <source>
        <dbReference type="EMBL" id="KAJ1120373.1"/>
    </source>
</evidence>
<proteinExistence type="predicted"/>
<dbReference type="AlphaFoldDB" id="A0AAV7P3X8"/>
<organism evidence="1 2">
    <name type="scientific">Pleurodeles waltl</name>
    <name type="common">Iberian ribbed newt</name>
    <dbReference type="NCBI Taxonomy" id="8319"/>
    <lineage>
        <taxon>Eukaryota</taxon>
        <taxon>Metazoa</taxon>
        <taxon>Chordata</taxon>
        <taxon>Craniata</taxon>
        <taxon>Vertebrata</taxon>
        <taxon>Euteleostomi</taxon>
        <taxon>Amphibia</taxon>
        <taxon>Batrachia</taxon>
        <taxon>Caudata</taxon>
        <taxon>Salamandroidea</taxon>
        <taxon>Salamandridae</taxon>
        <taxon>Pleurodelinae</taxon>
        <taxon>Pleurodeles</taxon>
    </lineage>
</organism>
<dbReference type="EMBL" id="JANPWB010000012">
    <property type="protein sequence ID" value="KAJ1120373.1"/>
    <property type="molecule type" value="Genomic_DNA"/>
</dbReference>
<name>A0AAV7P3X8_PLEWA</name>
<dbReference type="Proteomes" id="UP001066276">
    <property type="component" value="Chromosome 8"/>
</dbReference>
<keyword evidence="2" id="KW-1185">Reference proteome</keyword>
<reference evidence="1" key="1">
    <citation type="journal article" date="2022" name="bioRxiv">
        <title>Sequencing and chromosome-scale assembly of the giantPleurodeles waltlgenome.</title>
        <authorList>
            <person name="Brown T."/>
            <person name="Elewa A."/>
            <person name="Iarovenko S."/>
            <person name="Subramanian E."/>
            <person name="Araus A.J."/>
            <person name="Petzold A."/>
            <person name="Susuki M."/>
            <person name="Suzuki K.-i.T."/>
            <person name="Hayashi T."/>
            <person name="Toyoda A."/>
            <person name="Oliveira C."/>
            <person name="Osipova E."/>
            <person name="Leigh N.D."/>
            <person name="Simon A."/>
            <person name="Yun M.H."/>
        </authorList>
    </citation>
    <scope>NUCLEOTIDE SEQUENCE</scope>
    <source>
        <strain evidence="1">20211129_DDA</strain>
        <tissue evidence="1">Liver</tissue>
    </source>
</reference>
<sequence>MIRQTAGSCSDGLLAAVAVAMLMMDNDFAIILPQKEDLDITDENDVIDDIEGEAETVCEAAIIESDKVDTVDVEDEAGTFYMTTPIESEKNGSLIHTWVGHWRWHWRIVIKSLSNDLSLLCSIIRSLLPSMSWSITGGCLNGMSR</sequence>